<dbReference type="AlphaFoldDB" id="A0A0P1ABM5"/>
<dbReference type="EMBL" id="CCYD01000321">
    <property type="protein sequence ID" value="CEG38057.1"/>
    <property type="molecule type" value="Genomic_DNA"/>
</dbReference>
<feature type="region of interest" description="Disordered" evidence="1">
    <location>
        <begin position="14"/>
        <end position="37"/>
    </location>
</feature>
<keyword evidence="3" id="KW-1185">Reference proteome</keyword>
<proteinExistence type="predicted"/>
<dbReference type="Proteomes" id="UP000054928">
    <property type="component" value="Unassembled WGS sequence"/>
</dbReference>
<dbReference type="GeneID" id="36403209"/>
<evidence type="ECO:0000313" key="3">
    <source>
        <dbReference type="Proteomes" id="UP000054928"/>
    </source>
</evidence>
<sequence length="55" mass="6422">MRILLTYHGFSSISEKNSDDAERGKRGIRQDPEQPFHVLQPYQRLCFTPDTFHSA</sequence>
<evidence type="ECO:0000256" key="1">
    <source>
        <dbReference type="SAM" id="MobiDB-lite"/>
    </source>
</evidence>
<dbReference type="RefSeq" id="XP_024574426.1">
    <property type="nucleotide sequence ID" value="XM_024723451.1"/>
</dbReference>
<feature type="compositionally biased region" description="Basic and acidic residues" evidence="1">
    <location>
        <begin position="16"/>
        <end position="34"/>
    </location>
</feature>
<accession>A0A0P1ABM5</accession>
<reference evidence="3" key="1">
    <citation type="submission" date="2014-09" db="EMBL/GenBank/DDBJ databases">
        <authorList>
            <person name="Sharma Rahul"/>
            <person name="Thines Marco"/>
        </authorList>
    </citation>
    <scope>NUCLEOTIDE SEQUENCE [LARGE SCALE GENOMIC DNA]</scope>
</reference>
<name>A0A0P1ABM5_PLAHL</name>
<protein>
    <submittedName>
        <fullName evidence="2">Uncharacterized protein</fullName>
    </submittedName>
</protein>
<organism evidence="2 3">
    <name type="scientific">Plasmopara halstedii</name>
    <name type="common">Downy mildew of sunflower</name>
    <dbReference type="NCBI Taxonomy" id="4781"/>
    <lineage>
        <taxon>Eukaryota</taxon>
        <taxon>Sar</taxon>
        <taxon>Stramenopiles</taxon>
        <taxon>Oomycota</taxon>
        <taxon>Peronosporomycetes</taxon>
        <taxon>Peronosporales</taxon>
        <taxon>Peronosporaceae</taxon>
        <taxon>Plasmopara</taxon>
    </lineage>
</organism>
<evidence type="ECO:0000313" key="2">
    <source>
        <dbReference type="EMBL" id="CEG38057.1"/>
    </source>
</evidence>